<evidence type="ECO:0000256" key="2">
    <source>
        <dbReference type="SAM" id="SignalP"/>
    </source>
</evidence>
<dbReference type="Proteomes" id="UP000807504">
    <property type="component" value="Unassembled WGS sequence"/>
</dbReference>
<feature type="chain" id="PRO_5035742239" description="Thyroglobulin type-1 domain-containing protein" evidence="2">
    <location>
        <begin position="21"/>
        <end position="66"/>
    </location>
</feature>
<evidence type="ECO:0000313" key="4">
    <source>
        <dbReference type="EMBL" id="KAF8771872.1"/>
    </source>
</evidence>
<dbReference type="Gene3D" id="4.10.800.10">
    <property type="entry name" value="Thyroglobulin type-1"/>
    <property type="match status" value="1"/>
</dbReference>
<evidence type="ECO:0000313" key="5">
    <source>
        <dbReference type="Proteomes" id="UP000807504"/>
    </source>
</evidence>
<feature type="domain" description="Thyroglobulin type-1" evidence="3">
    <location>
        <begin position="40"/>
        <end position="65"/>
    </location>
</feature>
<sequence length="66" mass="7359">MQNILTCTLLLICLSPAVLCAYHYPGYPGVDCPSASEEMLKNPPGDWMIPKCNKDGSFQEMQCFDE</sequence>
<name>A0A8T0EFH9_ARGBR</name>
<keyword evidence="1" id="KW-1015">Disulfide bond</keyword>
<dbReference type="EMBL" id="JABXBU010002228">
    <property type="protein sequence ID" value="KAF8771872.1"/>
    <property type="molecule type" value="Genomic_DNA"/>
</dbReference>
<dbReference type="SUPFAM" id="SSF57610">
    <property type="entry name" value="Thyroglobulin type-1 domain"/>
    <property type="match status" value="1"/>
</dbReference>
<accession>A0A8T0EFH9</accession>
<comment type="caution">
    <text evidence="4">The sequence shown here is derived from an EMBL/GenBank/DDBJ whole genome shotgun (WGS) entry which is preliminary data.</text>
</comment>
<proteinExistence type="predicted"/>
<feature type="signal peptide" evidence="2">
    <location>
        <begin position="1"/>
        <end position="20"/>
    </location>
</feature>
<dbReference type="InterPro" id="IPR036857">
    <property type="entry name" value="Thyroglobulin_1_sf"/>
</dbReference>
<keyword evidence="5" id="KW-1185">Reference proteome</keyword>
<organism evidence="4 5">
    <name type="scientific">Argiope bruennichi</name>
    <name type="common">Wasp spider</name>
    <name type="synonym">Aranea bruennichi</name>
    <dbReference type="NCBI Taxonomy" id="94029"/>
    <lineage>
        <taxon>Eukaryota</taxon>
        <taxon>Metazoa</taxon>
        <taxon>Ecdysozoa</taxon>
        <taxon>Arthropoda</taxon>
        <taxon>Chelicerata</taxon>
        <taxon>Arachnida</taxon>
        <taxon>Araneae</taxon>
        <taxon>Araneomorphae</taxon>
        <taxon>Entelegynae</taxon>
        <taxon>Araneoidea</taxon>
        <taxon>Araneidae</taxon>
        <taxon>Argiope</taxon>
    </lineage>
</organism>
<evidence type="ECO:0000259" key="3">
    <source>
        <dbReference type="Pfam" id="PF00086"/>
    </source>
</evidence>
<dbReference type="AlphaFoldDB" id="A0A8T0EFH9"/>
<reference evidence="4" key="2">
    <citation type="submission" date="2020-06" db="EMBL/GenBank/DDBJ databases">
        <authorList>
            <person name="Sheffer M."/>
        </authorList>
    </citation>
    <scope>NUCLEOTIDE SEQUENCE</scope>
</reference>
<protein>
    <recommendedName>
        <fullName evidence="3">Thyroglobulin type-1 domain-containing protein</fullName>
    </recommendedName>
</protein>
<dbReference type="InterPro" id="IPR000716">
    <property type="entry name" value="Thyroglobulin_1"/>
</dbReference>
<reference evidence="4" key="1">
    <citation type="journal article" date="2020" name="bioRxiv">
        <title>Chromosome-level reference genome of the European wasp spider Argiope bruennichi: a resource for studies on range expansion and evolutionary adaptation.</title>
        <authorList>
            <person name="Sheffer M.M."/>
            <person name="Hoppe A."/>
            <person name="Krehenwinkel H."/>
            <person name="Uhl G."/>
            <person name="Kuss A.W."/>
            <person name="Jensen L."/>
            <person name="Jensen C."/>
            <person name="Gillespie R.G."/>
            <person name="Hoff K.J."/>
            <person name="Prost S."/>
        </authorList>
    </citation>
    <scope>NUCLEOTIDE SEQUENCE</scope>
</reference>
<keyword evidence="2" id="KW-0732">Signal</keyword>
<evidence type="ECO:0000256" key="1">
    <source>
        <dbReference type="ARBA" id="ARBA00023157"/>
    </source>
</evidence>
<gene>
    <name evidence="4" type="ORF">HNY73_019240</name>
</gene>
<dbReference type="Pfam" id="PF00086">
    <property type="entry name" value="Thyroglobulin_1"/>
    <property type="match status" value="1"/>
</dbReference>